<evidence type="ECO:0000313" key="2">
    <source>
        <dbReference type="Proteomes" id="UP000818029"/>
    </source>
</evidence>
<name>A0ABM2ZUX0_GOSHI</name>
<sequence length="113" mass="12571">MFLDSRPRAGVIYQALCLVGFVTVCLSGFVPSRLCVGVIYLALSGDYLADYILWSGDRINSQNHTIPRTLLVDLVNIWLIRLAVEGRLSVGLRRPGRVWGVTCIYLNIFGNKA</sequence>
<keyword evidence="1" id="KW-0472">Membrane</keyword>
<dbReference type="Proteomes" id="UP000818029">
    <property type="component" value="Chromosome D03"/>
</dbReference>
<reference evidence="2" key="1">
    <citation type="journal article" date="2020" name="Nat. Genet.">
        <title>Genomic diversifications of five Gossypium allopolyploid species and their impact on cotton improvement.</title>
        <authorList>
            <person name="Chen Z.J."/>
            <person name="Sreedasyam A."/>
            <person name="Ando A."/>
            <person name="Song Q."/>
            <person name="De Santiago L.M."/>
            <person name="Hulse-Kemp A.M."/>
            <person name="Ding M."/>
            <person name="Ye W."/>
            <person name="Kirkbride R.C."/>
            <person name="Jenkins J."/>
            <person name="Plott C."/>
            <person name="Lovell J."/>
            <person name="Lin Y.M."/>
            <person name="Vaughn R."/>
            <person name="Liu B."/>
            <person name="Simpson S."/>
            <person name="Scheffler B.E."/>
            <person name="Wen L."/>
            <person name="Saski C.A."/>
            <person name="Grover C.E."/>
            <person name="Hu G."/>
            <person name="Conover J.L."/>
            <person name="Carlson J.W."/>
            <person name="Shu S."/>
            <person name="Boston L.B."/>
            <person name="Williams M."/>
            <person name="Peterson D.G."/>
            <person name="McGee K."/>
            <person name="Jones D.C."/>
            <person name="Wendel J.F."/>
            <person name="Stelly D.M."/>
            <person name="Grimwood J."/>
            <person name="Schmutz J."/>
        </authorList>
    </citation>
    <scope>NUCLEOTIDE SEQUENCE [LARGE SCALE GENOMIC DNA]</scope>
    <source>
        <strain evidence="2">cv. TM-1</strain>
    </source>
</reference>
<dbReference type="GeneID" id="121215328"/>
<accession>A0ABM2ZUX0</accession>
<feature type="transmembrane region" description="Helical" evidence="1">
    <location>
        <begin position="12"/>
        <end position="30"/>
    </location>
</feature>
<keyword evidence="1" id="KW-1133">Transmembrane helix</keyword>
<gene>
    <name evidence="3" type="primary">LOC121215328</name>
</gene>
<protein>
    <submittedName>
        <fullName evidence="3">Uncharacterized protein</fullName>
    </submittedName>
</protein>
<dbReference type="RefSeq" id="XP_040945643.1">
    <property type="nucleotide sequence ID" value="XM_041089709.1"/>
</dbReference>
<keyword evidence="2" id="KW-1185">Reference proteome</keyword>
<proteinExistence type="predicted"/>
<evidence type="ECO:0000313" key="3">
    <source>
        <dbReference type="RefSeq" id="XP_040945643.1"/>
    </source>
</evidence>
<evidence type="ECO:0000256" key="1">
    <source>
        <dbReference type="SAM" id="Phobius"/>
    </source>
</evidence>
<keyword evidence="1" id="KW-0812">Transmembrane</keyword>
<reference evidence="3" key="2">
    <citation type="submission" date="2025-08" db="UniProtKB">
        <authorList>
            <consortium name="RefSeq"/>
        </authorList>
    </citation>
    <scope>IDENTIFICATION</scope>
</reference>
<organism evidence="2 3">
    <name type="scientific">Gossypium hirsutum</name>
    <name type="common">Upland cotton</name>
    <name type="synonym">Gossypium mexicanum</name>
    <dbReference type="NCBI Taxonomy" id="3635"/>
    <lineage>
        <taxon>Eukaryota</taxon>
        <taxon>Viridiplantae</taxon>
        <taxon>Streptophyta</taxon>
        <taxon>Embryophyta</taxon>
        <taxon>Tracheophyta</taxon>
        <taxon>Spermatophyta</taxon>
        <taxon>Magnoliopsida</taxon>
        <taxon>eudicotyledons</taxon>
        <taxon>Gunneridae</taxon>
        <taxon>Pentapetalae</taxon>
        <taxon>rosids</taxon>
        <taxon>malvids</taxon>
        <taxon>Malvales</taxon>
        <taxon>Malvaceae</taxon>
        <taxon>Malvoideae</taxon>
        <taxon>Gossypium</taxon>
    </lineage>
</organism>